<keyword evidence="2" id="KW-1185">Reference proteome</keyword>
<evidence type="ECO:0000313" key="1">
    <source>
        <dbReference type="EMBL" id="KAK1148258.1"/>
    </source>
</evidence>
<accession>A0ACC3BD87</accession>
<organism evidence="1 2">
    <name type="scientific">Aspergillus melleus</name>
    <dbReference type="NCBI Taxonomy" id="138277"/>
    <lineage>
        <taxon>Eukaryota</taxon>
        <taxon>Fungi</taxon>
        <taxon>Dikarya</taxon>
        <taxon>Ascomycota</taxon>
        <taxon>Pezizomycotina</taxon>
        <taxon>Eurotiomycetes</taxon>
        <taxon>Eurotiomycetidae</taxon>
        <taxon>Eurotiales</taxon>
        <taxon>Aspergillaceae</taxon>
        <taxon>Aspergillus</taxon>
        <taxon>Aspergillus subgen. Circumdati</taxon>
    </lineage>
</organism>
<evidence type="ECO:0000313" key="2">
    <source>
        <dbReference type="Proteomes" id="UP001177260"/>
    </source>
</evidence>
<proteinExistence type="predicted"/>
<reference evidence="1 2" key="1">
    <citation type="journal article" date="2023" name="ACS Omega">
        <title>Identification of the Neoaspergillic Acid Biosynthesis Gene Cluster by Establishing an In Vitro CRISPR-Ribonucleoprotein Genetic System in Aspergillus melleus.</title>
        <authorList>
            <person name="Yuan B."/>
            <person name="Grau M.F."/>
            <person name="Murata R.M."/>
            <person name="Torok T."/>
            <person name="Venkateswaran K."/>
            <person name="Stajich J.E."/>
            <person name="Wang C.C.C."/>
        </authorList>
    </citation>
    <scope>NUCLEOTIDE SEQUENCE [LARGE SCALE GENOMIC DNA]</scope>
    <source>
        <strain evidence="1 2">IMV 1140</strain>
    </source>
</reference>
<gene>
    <name evidence="1" type="ORF">N8T08_010067</name>
</gene>
<protein>
    <submittedName>
        <fullName evidence="1">Uncharacterized protein</fullName>
    </submittedName>
</protein>
<dbReference type="EMBL" id="JAOPJF010000008">
    <property type="protein sequence ID" value="KAK1148258.1"/>
    <property type="molecule type" value="Genomic_DNA"/>
</dbReference>
<name>A0ACC3BD87_9EURO</name>
<dbReference type="Proteomes" id="UP001177260">
    <property type="component" value="Unassembled WGS sequence"/>
</dbReference>
<sequence length="466" mass="50771">MSAQSPTPPTPKGPRNNNNNNNNRRNQKRNMTPSMQKVALVTTPPSSPPRIPSPGDVTTDSSNNVNMSKKKPARSNKKPRDAPRASPAQKSGHRHTSSHTNNAITPQLKDSPHYAGPTFHASPAPSALPMPSFFSKSVPDSDIATSLDADNDNSDAGPDLEFTPSKPKTRPQPQCDDQKSTPLDFLFKAAVEARNSQSQSSPEPSSRTRTPQTDSKTLQQRKPEGVANGIFSLELESPNVRTSQIGPSFATPYKDRMNALRSASSPSPPVAELDEDQRRAKTEALKSLLLNPRPQRPSYASHPAHEHTNGYKERLSPGASVPHFATPLRTSSGPPATSLYEQRPRVAGNVPYSPVYEHAYSGDAQPTRAYNPAPRKENLTSLAGSTGDFVRQPYRSSHIAFDPKHPYNSVHSYSPVHQQSPSSRSMSTNTSAQTLDTKKMEDDLRRVLKLDVSPGFPPNGIQSSYA</sequence>
<comment type="caution">
    <text evidence="1">The sequence shown here is derived from an EMBL/GenBank/DDBJ whole genome shotgun (WGS) entry which is preliminary data.</text>
</comment>